<comment type="subcellular location">
    <subcellularLocation>
        <location evidence="2">Cytoplasm</location>
    </subcellularLocation>
</comment>
<dbReference type="NCBIfam" id="NF005814">
    <property type="entry name" value="PRK07680.1"/>
    <property type="match status" value="1"/>
</dbReference>
<dbReference type="UniPathway" id="UPA00098">
    <property type="reaction ID" value="UER00361"/>
</dbReference>
<dbReference type="InterPro" id="IPR053790">
    <property type="entry name" value="P5CR-like_CS"/>
</dbReference>
<organism evidence="6 7">
    <name type="scientific">Planifilum fulgidum</name>
    <dbReference type="NCBI Taxonomy" id="201973"/>
    <lineage>
        <taxon>Bacteria</taxon>
        <taxon>Bacillati</taxon>
        <taxon>Bacillota</taxon>
        <taxon>Bacilli</taxon>
        <taxon>Bacillales</taxon>
        <taxon>Thermoactinomycetaceae</taxon>
        <taxon>Planifilum</taxon>
    </lineage>
</organism>
<dbReference type="AlphaFoldDB" id="A0A1I2K762"/>
<dbReference type="Proteomes" id="UP000198661">
    <property type="component" value="Unassembled WGS sequence"/>
</dbReference>
<dbReference type="InterPro" id="IPR028939">
    <property type="entry name" value="P5C_Rdtase_cat_N"/>
</dbReference>
<evidence type="ECO:0000313" key="7">
    <source>
        <dbReference type="Proteomes" id="UP000198661"/>
    </source>
</evidence>
<gene>
    <name evidence="2" type="primary">proC</name>
    <name evidence="6" type="ORF">SAMN04488025_10112</name>
</gene>
<dbReference type="PROSITE" id="PS00521">
    <property type="entry name" value="P5CR"/>
    <property type="match status" value="1"/>
</dbReference>
<dbReference type="GO" id="GO:0004735">
    <property type="term" value="F:pyrroline-5-carboxylate reductase activity"/>
    <property type="evidence" value="ECO:0007669"/>
    <property type="project" value="UniProtKB-UniRule"/>
</dbReference>
<sequence>MNKLVGFIGTGSMGQTLVEALIRSKALRPSQILLSNRTRSKAESLAESHPGIRIAENNAELVRKADWVFLCVKPRDYRDVLDEIGGRAGKEQMIISITSPVMIRDLEAALPSKIAKIIPSITHAVLDGTCLFIPGSRLTLRDREELLNLLSAIGTPLEIDERHCRVASDLASCGPAFLARFLEQLARAAGEVTGLPRDTALLLIIRMALGTARMLTEGGFTLESLQERVAVPGGITRKGLDLLERELDPVLIRLFRLTHAKFVEDVEKVRQSLQGAGSKG</sequence>
<comment type="catalytic activity">
    <reaction evidence="2">
        <text>L-proline + NADP(+) = (S)-1-pyrroline-5-carboxylate + NADPH + 2 H(+)</text>
        <dbReference type="Rhea" id="RHEA:14109"/>
        <dbReference type="ChEBI" id="CHEBI:15378"/>
        <dbReference type="ChEBI" id="CHEBI:17388"/>
        <dbReference type="ChEBI" id="CHEBI:57783"/>
        <dbReference type="ChEBI" id="CHEBI:58349"/>
        <dbReference type="ChEBI" id="CHEBI:60039"/>
        <dbReference type="EC" id="1.5.1.2"/>
    </reaction>
</comment>
<dbReference type="Gene3D" id="3.40.50.720">
    <property type="entry name" value="NAD(P)-binding Rossmann-like Domain"/>
    <property type="match status" value="1"/>
</dbReference>
<dbReference type="PANTHER" id="PTHR11645">
    <property type="entry name" value="PYRROLINE-5-CARBOXYLATE REDUCTASE"/>
    <property type="match status" value="1"/>
</dbReference>
<dbReference type="EMBL" id="FOOK01000001">
    <property type="protein sequence ID" value="SFF62764.1"/>
    <property type="molecule type" value="Genomic_DNA"/>
</dbReference>
<feature type="binding site" evidence="3">
    <location>
        <position position="58"/>
    </location>
    <ligand>
        <name>NADPH</name>
        <dbReference type="ChEBI" id="CHEBI:57783"/>
    </ligand>
</feature>
<evidence type="ECO:0000313" key="6">
    <source>
        <dbReference type="EMBL" id="SFF62764.1"/>
    </source>
</evidence>
<dbReference type="InterPro" id="IPR036291">
    <property type="entry name" value="NAD(P)-bd_dom_sf"/>
</dbReference>
<dbReference type="OrthoDB" id="9805754at2"/>
<comment type="catalytic activity">
    <reaction evidence="2">
        <text>L-proline + NAD(+) = (S)-1-pyrroline-5-carboxylate + NADH + 2 H(+)</text>
        <dbReference type="Rhea" id="RHEA:14105"/>
        <dbReference type="ChEBI" id="CHEBI:15378"/>
        <dbReference type="ChEBI" id="CHEBI:17388"/>
        <dbReference type="ChEBI" id="CHEBI:57540"/>
        <dbReference type="ChEBI" id="CHEBI:57945"/>
        <dbReference type="ChEBI" id="CHEBI:60039"/>
        <dbReference type="EC" id="1.5.1.2"/>
    </reaction>
</comment>
<dbReference type="InterPro" id="IPR029036">
    <property type="entry name" value="P5CR_dimer"/>
</dbReference>
<keyword evidence="2" id="KW-0028">Amino-acid biosynthesis</keyword>
<dbReference type="SUPFAM" id="SSF48179">
    <property type="entry name" value="6-phosphogluconate dehydrogenase C-terminal domain-like"/>
    <property type="match status" value="1"/>
</dbReference>
<feature type="domain" description="Pyrroline-5-carboxylate reductase dimerisation" evidence="5">
    <location>
        <begin position="161"/>
        <end position="258"/>
    </location>
</feature>
<keyword evidence="2" id="KW-0963">Cytoplasm</keyword>
<dbReference type="RefSeq" id="WP_092035288.1">
    <property type="nucleotide sequence ID" value="NZ_FOOK01000001.1"/>
</dbReference>
<dbReference type="InterPro" id="IPR000304">
    <property type="entry name" value="Pyrroline-COOH_reductase"/>
</dbReference>
<protein>
    <recommendedName>
        <fullName evidence="2">Pyrroline-5-carboxylate reductase</fullName>
        <shortName evidence="2">P5C reductase</shortName>
        <shortName evidence="2">P5CR</shortName>
        <ecNumber evidence="2">1.5.1.2</ecNumber>
    </recommendedName>
    <alternativeName>
        <fullName evidence="2">PCA reductase</fullName>
    </alternativeName>
</protein>
<dbReference type="PANTHER" id="PTHR11645:SF53">
    <property type="entry name" value="PYRROLINE-5-CARBOXYLATE REDUCTASE 3"/>
    <property type="match status" value="1"/>
</dbReference>
<dbReference type="GO" id="GO:0005737">
    <property type="term" value="C:cytoplasm"/>
    <property type="evidence" value="ECO:0007669"/>
    <property type="project" value="UniProtKB-SubCell"/>
</dbReference>
<keyword evidence="2" id="KW-0641">Proline biosynthesis</keyword>
<keyword evidence="2" id="KW-0560">Oxidoreductase</keyword>
<accession>A0A1I2K762</accession>
<comment type="function">
    <text evidence="2">Catalyzes the reduction of 1-pyrroline-5-carboxylate (PCA) to L-proline.</text>
</comment>
<dbReference type="STRING" id="201973.SAMN04488025_10112"/>
<evidence type="ECO:0000256" key="2">
    <source>
        <dbReference type="HAMAP-Rule" id="MF_01925"/>
    </source>
</evidence>
<evidence type="ECO:0000259" key="4">
    <source>
        <dbReference type="Pfam" id="PF03807"/>
    </source>
</evidence>
<dbReference type="Pfam" id="PF03807">
    <property type="entry name" value="F420_oxidored"/>
    <property type="match status" value="1"/>
</dbReference>
<dbReference type="InterPro" id="IPR008927">
    <property type="entry name" value="6-PGluconate_DH-like_C_sf"/>
</dbReference>
<keyword evidence="2 3" id="KW-0521">NADP</keyword>
<reference evidence="6 7" key="1">
    <citation type="submission" date="2016-10" db="EMBL/GenBank/DDBJ databases">
        <authorList>
            <person name="de Groot N.N."/>
        </authorList>
    </citation>
    <scope>NUCLEOTIDE SEQUENCE [LARGE SCALE GENOMIC DNA]</scope>
    <source>
        <strain evidence="6 7">DSM 44945</strain>
    </source>
</reference>
<dbReference type="Pfam" id="PF14748">
    <property type="entry name" value="P5CR_dimer"/>
    <property type="match status" value="1"/>
</dbReference>
<dbReference type="HAMAP" id="MF_01925">
    <property type="entry name" value="P5C_reductase"/>
    <property type="match status" value="1"/>
</dbReference>
<dbReference type="GO" id="GO:0055129">
    <property type="term" value="P:L-proline biosynthetic process"/>
    <property type="evidence" value="ECO:0007669"/>
    <property type="project" value="UniProtKB-UniRule"/>
</dbReference>
<feature type="binding site" evidence="3">
    <location>
        <begin position="8"/>
        <end position="13"/>
    </location>
    <ligand>
        <name>NADP(+)</name>
        <dbReference type="ChEBI" id="CHEBI:58349"/>
    </ligand>
</feature>
<dbReference type="SUPFAM" id="SSF51735">
    <property type="entry name" value="NAD(P)-binding Rossmann-fold domains"/>
    <property type="match status" value="1"/>
</dbReference>
<comment type="pathway">
    <text evidence="2">Amino-acid biosynthesis; L-proline biosynthesis; L-proline from L-glutamate 5-semialdehyde: step 1/1.</text>
</comment>
<evidence type="ECO:0000256" key="3">
    <source>
        <dbReference type="PIRSR" id="PIRSR000193-1"/>
    </source>
</evidence>
<name>A0A1I2K762_9BACL</name>
<feature type="domain" description="Pyrroline-5-carboxylate reductase catalytic N-terminal" evidence="4">
    <location>
        <begin position="5"/>
        <end position="99"/>
    </location>
</feature>
<dbReference type="EC" id="1.5.1.2" evidence="2"/>
<dbReference type="PIRSF" id="PIRSF000193">
    <property type="entry name" value="Pyrrol-5-carb_rd"/>
    <property type="match status" value="1"/>
</dbReference>
<evidence type="ECO:0000259" key="5">
    <source>
        <dbReference type="Pfam" id="PF14748"/>
    </source>
</evidence>
<evidence type="ECO:0000256" key="1">
    <source>
        <dbReference type="ARBA" id="ARBA00005525"/>
    </source>
</evidence>
<keyword evidence="7" id="KW-1185">Reference proteome</keyword>
<proteinExistence type="inferred from homology"/>
<comment type="similarity">
    <text evidence="1 2">Belongs to the pyrroline-5-carboxylate reductase family.</text>
</comment>
<dbReference type="Gene3D" id="1.10.3730.10">
    <property type="entry name" value="ProC C-terminal domain-like"/>
    <property type="match status" value="1"/>
</dbReference>